<evidence type="ECO:0000256" key="7">
    <source>
        <dbReference type="SAM" id="MobiDB-lite"/>
    </source>
</evidence>
<keyword evidence="6" id="KW-0863">Zinc-finger</keyword>
<dbReference type="Proteomes" id="UP001150266">
    <property type="component" value="Unassembled WGS sequence"/>
</dbReference>
<evidence type="ECO:0008006" key="12">
    <source>
        <dbReference type="Google" id="ProtNLM"/>
    </source>
</evidence>
<feature type="compositionally biased region" description="Polar residues" evidence="7">
    <location>
        <begin position="149"/>
        <end position="168"/>
    </location>
</feature>
<evidence type="ECO:0000259" key="8">
    <source>
        <dbReference type="PROSITE" id="PS50048"/>
    </source>
</evidence>
<proteinExistence type="predicted"/>
<dbReference type="AlphaFoldDB" id="A0A9W9AJ13"/>
<comment type="caution">
    <text evidence="10">The sequence shown here is derived from an EMBL/GenBank/DDBJ whole genome shotgun (WGS) entry which is preliminary data.</text>
</comment>
<evidence type="ECO:0000256" key="5">
    <source>
        <dbReference type="ARBA" id="ARBA00023242"/>
    </source>
</evidence>
<dbReference type="SMART" id="SM00066">
    <property type="entry name" value="GAL4"/>
    <property type="match status" value="1"/>
</dbReference>
<protein>
    <recommendedName>
        <fullName evidence="12">Zn(2)-C6 fungal-type domain-containing protein</fullName>
    </recommendedName>
</protein>
<evidence type="ECO:0000256" key="4">
    <source>
        <dbReference type="ARBA" id="ARBA00023163"/>
    </source>
</evidence>
<evidence type="ECO:0000313" key="11">
    <source>
        <dbReference type="Proteomes" id="UP001150266"/>
    </source>
</evidence>
<evidence type="ECO:0000256" key="2">
    <source>
        <dbReference type="ARBA" id="ARBA00022833"/>
    </source>
</evidence>
<dbReference type="PROSITE" id="PS00028">
    <property type="entry name" value="ZINC_FINGER_C2H2_1"/>
    <property type="match status" value="2"/>
</dbReference>
<dbReference type="GO" id="GO:0003677">
    <property type="term" value="F:DNA binding"/>
    <property type="evidence" value="ECO:0007669"/>
    <property type="project" value="InterPro"/>
</dbReference>
<evidence type="ECO:0000256" key="6">
    <source>
        <dbReference type="PROSITE-ProRule" id="PRU00042"/>
    </source>
</evidence>
<dbReference type="OrthoDB" id="1405595at2759"/>
<keyword evidence="2" id="KW-0862">Zinc</keyword>
<evidence type="ECO:0000313" key="10">
    <source>
        <dbReference type="EMBL" id="KAJ4483676.1"/>
    </source>
</evidence>
<dbReference type="Gene3D" id="4.10.240.10">
    <property type="entry name" value="Zn(2)-C6 fungal-type DNA-binding domain"/>
    <property type="match status" value="1"/>
</dbReference>
<dbReference type="SUPFAM" id="SSF57667">
    <property type="entry name" value="beta-beta-alpha zinc fingers"/>
    <property type="match status" value="1"/>
</dbReference>
<feature type="domain" description="C2H2-type" evidence="9">
    <location>
        <begin position="42"/>
        <end position="69"/>
    </location>
</feature>
<dbReference type="InterPro" id="IPR036236">
    <property type="entry name" value="Znf_C2H2_sf"/>
</dbReference>
<dbReference type="GO" id="GO:0006351">
    <property type="term" value="P:DNA-templated transcription"/>
    <property type="evidence" value="ECO:0007669"/>
    <property type="project" value="InterPro"/>
</dbReference>
<keyword evidence="5" id="KW-0539">Nucleus</keyword>
<keyword evidence="11" id="KW-1185">Reference proteome</keyword>
<evidence type="ECO:0000256" key="3">
    <source>
        <dbReference type="ARBA" id="ARBA00023015"/>
    </source>
</evidence>
<evidence type="ECO:0000256" key="1">
    <source>
        <dbReference type="ARBA" id="ARBA00022723"/>
    </source>
</evidence>
<feature type="region of interest" description="Disordered" evidence="7">
    <location>
        <begin position="148"/>
        <end position="194"/>
    </location>
</feature>
<dbReference type="SMART" id="SM00355">
    <property type="entry name" value="ZnF_C2H2"/>
    <property type="match status" value="2"/>
</dbReference>
<keyword evidence="4" id="KW-0804">Transcription</keyword>
<accession>A0A9W9AJ13</accession>
<dbReference type="Pfam" id="PF00172">
    <property type="entry name" value="Zn_clus"/>
    <property type="match status" value="1"/>
</dbReference>
<dbReference type="GO" id="GO:0000981">
    <property type="term" value="F:DNA-binding transcription factor activity, RNA polymerase II-specific"/>
    <property type="evidence" value="ECO:0007669"/>
    <property type="project" value="InterPro"/>
</dbReference>
<keyword evidence="3" id="KW-0805">Transcription regulation</keyword>
<feature type="region of interest" description="Disordered" evidence="7">
    <location>
        <begin position="1"/>
        <end position="36"/>
    </location>
</feature>
<dbReference type="GO" id="GO:0008270">
    <property type="term" value="F:zinc ion binding"/>
    <property type="evidence" value="ECO:0007669"/>
    <property type="project" value="UniProtKB-KW"/>
</dbReference>
<dbReference type="InterPro" id="IPR036864">
    <property type="entry name" value="Zn2-C6_fun-type_DNA-bd_sf"/>
</dbReference>
<name>A0A9W9AJ13_9AGAR</name>
<reference evidence="10" key="1">
    <citation type="submission" date="2022-08" db="EMBL/GenBank/DDBJ databases">
        <title>A Global Phylogenomic Analysis of the Shiitake Genus Lentinula.</title>
        <authorList>
            <consortium name="DOE Joint Genome Institute"/>
            <person name="Sierra-Patev S."/>
            <person name="Min B."/>
            <person name="Naranjo-Ortiz M."/>
            <person name="Looney B."/>
            <person name="Konkel Z."/>
            <person name="Slot J.C."/>
            <person name="Sakamoto Y."/>
            <person name="Steenwyk J.L."/>
            <person name="Rokas A."/>
            <person name="Carro J."/>
            <person name="Camarero S."/>
            <person name="Ferreira P."/>
            <person name="Molpeceres G."/>
            <person name="Ruiz-Duenas F.J."/>
            <person name="Serrano A."/>
            <person name="Henrissat B."/>
            <person name="Drula E."/>
            <person name="Hughes K.W."/>
            <person name="Mata J.L."/>
            <person name="Ishikawa N.K."/>
            <person name="Vargas-Isla R."/>
            <person name="Ushijima S."/>
            <person name="Smith C.A."/>
            <person name="Ahrendt S."/>
            <person name="Andreopoulos W."/>
            <person name="He G."/>
            <person name="Labutti K."/>
            <person name="Lipzen A."/>
            <person name="Ng V."/>
            <person name="Riley R."/>
            <person name="Sandor L."/>
            <person name="Barry K."/>
            <person name="Martinez A.T."/>
            <person name="Xiao Y."/>
            <person name="Gibbons J.G."/>
            <person name="Terashima K."/>
            <person name="Grigoriev I.V."/>
            <person name="Hibbett D.S."/>
        </authorList>
    </citation>
    <scope>NUCLEOTIDE SEQUENCE</scope>
    <source>
        <strain evidence="10">JLM2183</strain>
    </source>
</reference>
<feature type="domain" description="C2H2-type" evidence="9">
    <location>
        <begin position="70"/>
        <end position="99"/>
    </location>
</feature>
<dbReference type="Gene3D" id="3.30.160.60">
    <property type="entry name" value="Classic Zinc Finger"/>
    <property type="match status" value="2"/>
</dbReference>
<feature type="compositionally biased region" description="Polar residues" evidence="7">
    <location>
        <begin position="1"/>
        <end position="14"/>
    </location>
</feature>
<dbReference type="InterPro" id="IPR013087">
    <property type="entry name" value="Znf_C2H2_type"/>
</dbReference>
<organism evidence="10 11">
    <name type="scientific">Lentinula aciculospora</name>
    <dbReference type="NCBI Taxonomy" id="153920"/>
    <lineage>
        <taxon>Eukaryota</taxon>
        <taxon>Fungi</taxon>
        <taxon>Dikarya</taxon>
        <taxon>Basidiomycota</taxon>
        <taxon>Agaricomycotina</taxon>
        <taxon>Agaricomycetes</taxon>
        <taxon>Agaricomycetidae</taxon>
        <taxon>Agaricales</taxon>
        <taxon>Marasmiineae</taxon>
        <taxon>Omphalotaceae</taxon>
        <taxon>Lentinula</taxon>
    </lineage>
</organism>
<dbReference type="EMBL" id="JAOTPV010000004">
    <property type="protein sequence ID" value="KAJ4483676.1"/>
    <property type="molecule type" value="Genomic_DNA"/>
</dbReference>
<dbReference type="CDD" id="cd00067">
    <property type="entry name" value="GAL4"/>
    <property type="match status" value="1"/>
</dbReference>
<keyword evidence="1" id="KW-0479">Metal-binding</keyword>
<dbReference type="PROSITE" id="PS00463">
    <property type="entry name" value="ZN2_CY6_FUNGAL_1"/>
    <property type="match status" value="1"/>
</dbReference>
<evidence type="ECO:0000259" key="9">
    <source>
        <dbReference type="PROSITE" id="PS50157"/>
    </source>
</evidence>
<sequence>MADTGSTQIPSSGQPLERRKKDGTYSKMRSHAGNTPVLPQTKLCPFCPAKFTRTTHLNRHLRNHTNERIHKCDLCEAQFTRSDLLSRHRRSCSHQASNIRRRSCVPCTQSKVKCDRDLPCSKCSSRGKECIYAPITKRVHKSHHLATGSLPQATHTQDSQFTATTSSAPILPNDPSVSAPPSLADQHSESSCGYSSATSSEMSWQIPTNSHLVSLYNHDMFEPFFNDLFSAMDNSLQSSSLDVSASGTRSSDDDHDWGYSIIGQTDTTTQLVSRENIPAFISPSAYFPPATSNIKETPATVMEISAEPGDHDKHHFLRLFYSAFVEQVPVVHAPSFGPEGKPPFLINAMQACGAIFVKSKTAATFITTTLRVSRKFILEEFSKDSLTIEGQLDLILTVVLLHTLGLFHEEAEERATSGLYHGMLITMIRRVNFISRIAGWSANEDSPLSLEERWRHWAWHEMSNRALLLSYLQDTSQCIYFTVPSSYHIAELIFNLPCDDKLWRAQSASEWWEELHRGSRYGNAHERLNCPTLPSILQLVFEPRTTQMKAISYFAHWAVIHGIVGRLFTLCTNGPLFLRNSLGTLDQEFHGIQYALHNWLQWWMKRPEIIDSNPPEEAEPPFMRNPLPFYWLGQVALLAYQENLPPFDAQVYSSRELRMEVRFWQVKKWIRHIRSFLAGAHRLSPTILWDELMNIRLQSWQVDLQLPANDDPHGLLGFFVQ</sequence>
<dbReference type="PROSITE" id="PS50048">
    <property type="entry name" value="ZN2_CY6_FUNGAL_2"/>
    <property type="match status" value="1"/>
</dbReference>
<dbReference type="SUPFAM" id="SSF57701">
    <property type="entry name" value="Zn2/Cys6 DNA-binding domain"/>
    <property type="match status" value="1"/>
</dbReference>
<dbReference type="PROSITE" id="PS50157">
    <property type="entry name" value="ZINC_FINGER_C2H2_2"/>
    <property type="match status" value="2"/>
</dbReference>
<dbReference type="PANTHER" id="PTHR47660">
    <property type="entry name" value="TRANSCRIPTION FACTOR WITH C2H2 AND ZN(2)-CYS(6) DNA BINDING DOMAIN (EUROFUNG)-RELATED-RELATED"/>
    <property type="match status" value="1"/>
</dbReference>
<dbReference type="InterPro" id="IPR001138">
    <property type="entry name" value="Zn2Cys6_DnaBD"/>
</dbReference>
<feature type="domain" description="Zn(2)-C6 fungal-type" evidence="8">
    <location>
        <begin position="103"/>
        <end position="132"/>
    </location>
</feature>
<gene>
    <name evidence="10" type="ORF">J3R30DRAFT_3283945</name>
</gene>